<proteinExistence type="predicted"/>
<sequence>MELILHIGLPIIVSEVASYYLETLELASGYILIIKLTLVIVSLVLSAFLIVLLIYLAVNFRLFWFIKKFKTHTLFNYNNKIANKDFNELLKTLSIDNYHHIVQKIKDERKLKELLPITDLEIKYN</sequence>
<reference evidence="2 3" key="1">
    <citation type="submission" date="2013-09" db="EMBL/GenBank/DDBJ databases">
        <title>Complete genome sequence of Spiroplasma mirum suckling mouse cataract agent.</title>
        <authorList>
            <person name="Landry C.A."/>
            <person name="Bastian F.O."/>
            <person name="Thune R.L."/>
        </authorList>
    </citation>
    <scope>NUCLEOTIDE SEQUENCE [LARGE SCALE GENOMIC DNA]</scope>
    <source>
        <strain evidence="2 3">SMCA</strain>
    </source>
</reference>
<evidence type="ECO:0000256" key="1">
    <source>
        <dbReference type="SAM" id="Phobius"/>
    </source>
</evidence>
<dbReference type="HOGENOM" id="CLU_1991278_0_0_14"/>
<dbReference type="RefSeq" id="WP_025317322.1">
    <property type="nucleotide sequence ID" value="NZ_CP002082.1"/>
</dbReference>
<evidence type="ECO:0000313" key="2">
    <source>
        <dbReference type="EMBL" id="AHI57973.1"/>
    </source>
</evidence>
<dbReference type="Proteomes" id="UP000019260">
    <property type="component" value="Chromosome"/>
</dbReference>
<gene>
    <name evidence="2" type="ORF">P344_03145</name>
</gene>
<dbReference type="OrthoDB" id="9933180at2"/>
<keyword evidence="1" id="KW-1133">Transmembrane helix</keyword>
<dbReference type="PATRIC" id="fig|838561.3.peg.614"/>
<keyword evidence="1" id="KW-0472">Membrane</keyword>
<organism evidence="2 3">
    <name type="scientific">Spiroplasma mirum ATCC 29335</name>
    <dbReference type="NCBI Taxonomy" id="838561"/>
    <lineage>
        <taxon>Bacteria</taxon>
        <taxon>Bacillati</taxon>
        <taxon>Mycoplasmatota</taxon>
        <taxon>Mollicutes</taxon>
        <taxon>Entomoplasmatales</taxon>
        <taxon>Spiroplasmataceae</taxon>
        <taxon>Spiroplasma</taxon>
    </lineage>
</organism>
<dbReference type="AlphaFoldDB" id="W0GPF5"/>
<name>W0GPF5_9MOLU</name>
<protein>
    <submittedName>
        <fullName evidence="2">Uncharacterized protein</fullName>
    </submittedName>
</protein>
<evidence type="ECO:0000313" key="3">
    <source>
        <dbReference type="Proteomes" id="UP000019260"/>
    </source>
</evidence>
<dbReference type="STRING" id="838561.P344_03145"/>
<feature type="transmembrane region" description="Helical" evidence="1">
    <location>
        <begin position="28"/>
        <end position="58"/>
    </location>
</feature>
<keyword evidence="3" id="KW-1185">Reference proteome</keyword>
<dbReference type="KEGG" id="smia:P344_03145"/>
<keyword evidence="1" id="KW-0812">Transmembrane</keyword>
<dbReference type="KEGG" id="smir:SMM_0536"/>
<dbReference type="EMBL" id="CP006720">
    <property type="protein sequence ID" value="AHI57973.1"/>
    <property type="molecule type" value="Genomic_DNA"/>
</dbReference>
<accession>W0GPF5</accession>